<proteinExistence type="predicted"/>
<sequence length="138" mass="14516">MSHRFRTALRTLLVTVTVVVAGTALAACSAENEESGAETAAEQSHAPVLGDYDDRIQLVEGTPYTLTGEDGSSTVLEVTGHNEEEPSVVLAVTPEGGESEEKVLAHGDVVELDGDSWRVSEMGFGDSVPGSVTLTREE</sequence>
<keyword evidence="3" id="KW-1185">Reference proteome</keyword>
<evidence type="ECO:0000313" key="2">
    <source>
        <dbReference type="EMBL" id="UOE22037.1"/>
    </source>
</evidence>
<dbReference type="Proteomes" id="UP000265719">
    <property type="component" value="Chromosome"/>
</dbReference>
<protein>
    <recommendedName>
        <fullName evidence="4">Lipoprotein</fullName>
    </recommendedName>
</protein>
<evidence type="ECO:0000313" key="3">
    <source>
        <dbReference type="Proteomes" id="UP000265719"/>
    </source>
</evidence>
<dbReference type="PROSITE" id="PS51257">
    <property type="entry name" value="PROKAR_LIPOPROTEIN"/>
    <property type="match status" value="1"/>
</dbReference>
<keyword evidence="1" id="KW-0732">Signal</keyword>
<evidence type="ECO:0000256" key="1">
    <source>
        <dbReference type="SAM" id="SignalP"/>
    </source>
</evidence>
<name>A0AA97M6F3_9ACTN</name>
<gene>
    <name evidence="2" type="ORF">NI17_013320</name>
</gene>
<accession>A0AA97M6F3</accession>
<feature type="chain" id="PRO_5041638316" description="Lipoprotein" evidence="1">
    <location>
        <begin position="27"/>
        <end position="138"/>
    </location>
</feature>
<organism evidence="2 3">
    <name type="scientific">Thermobifida halotolerans</name>
    <dbReference type="NCBI Taxonomy" id="483545"/>
    <lineage>
        <taxon>Bacteria</taxon>
        <taxon>Bacillati</taxon>
        <taxon>Actinomycetota</taxon>
        <taxon>Actinomycetes</taxon>
        <taxon>Streptosporangiales</taxon>
        <taxon>Nocardiopsidaceae</taxon>
        <taxon>Thermobifida</taxon>
    </lineage>
</organism>
<dbReference type="KEGG" id="thao:NI17_013320"/>
<evidence type="ECO:0008006" key="4">
    <source>
        <dbReference type="Google" id="ProtNLM"/>
    </source>
</evidence>
<dbReference type="Pfam" id="PF19944">
    <property type="entry name" value="DUF6406"/>
    <property type="match status" value="1"/>
</dbReference>
<feature type="signal peptide" evidence="1">
    <location>
        <begin position="1"/>
        <end position="26"/>
    </location>
</feature>
<dbReference type="InterPro" id="IPR045642">
    <property type="entry name" value="DUF6406"/>
</dbReference>
<dbReference type="EMBL" id="CP063196">
    <property type="protein sequence ID" value="UOE22037.1"/>
    <property type="molecule type" value="Genomic_DNA"/>
</dbReference>
<reference evidence="2" key="1">
    <citation type="submission" date="2020-10" db="EMBL/GenBank/DDBJ databases">
        <title>De novo genome project of the cellulose decomposer Thermobifida halotolerans type strain.</title>
        <authorList>
            <person name="Nagy I."/>
            <person name="Horvath B."/>
            <person name="Kukolya J."/>
            <person name="Nagy I."/>
            <person name="Orsini M."/>
        </authorList>
    </citation>
    <scope>NUCLEOTIDE SEQUENCE</scope>
    <source>
        <strain evidence="2">DSM 44931</strain>
    </source>
</reference>
<dbReference type="AlphaFoldDB" id="A0AA97M6F3"/>